<protein>
    <submittedName>
        <fullName evidence="1">Uncharacterized protein</fullName>
    </submittedName>
</protein>
<organism evidence="1">
    <name type="scientific">termite gut metagenome</name>
    <dbReference type="NCBI Taxonomy" id="433724"/>
    <lineage>
        <taxon>unclassified sequences</taxon>
        <taxon>metagenomes</taxon>
        <taxon>organismal metagenomes</taxon>
    </lineage>
</organism>
<dbReference type="EMBL" id="SNRY01001097">
    <property type="protein sequence ID" value="KAA6333568.1"/>
    <property type="molecule type" value="Genomic_DNA"/>
</dbReference>
<sequence length="248" mass="27658">MTNKIKSLIFSFILIISSFTIGACVKSPDPVVLDTPGNFQVVENYLTWQPVPYANGYNVKIVQDNSVFTVVEPRALVLPMYTNQLIAVQATPQNANYLESAWSNPYLVLAGSTTYPVALDTPGNFQIVDNYLTWQPVSNAYGYNVKVVQDNSVFTVVEPRALVLPKYNNQLITVQAISQNANYLESAWSNPYLVLLKSSDPVTLETPDNFQVVENYLTWQPVSNANGYNVKIVQDNTVFFVAETRALV</sequence>
<gene>
    <name evidence="1" type="ORF">EZS27_018025</name>
</gene>
<name>A0A5J4RIY0_9ZZZZ</name>
<accession>A0A5J4RIY0</accession>
<proteinExistence type="predicted"/>
<comment type="caution">
    <text evidence="1">The sequence shown here is derived from an EMBL/GenBank/DDBJ whole genome shotgun (WGS) entry which is preliminary data.</text>
</comment>
<dbReference type="AlphaFoldDB" id="A0A5J4RIY0"/>
<reference evidence="1" key="1">
    <citation type="submission" date="2019-03" db="EMBL/GenBank/DDBJ databases">
        <title>Single cell metagenomics reveals metabolic interactions within the superorganism composed of flagellate Streblomastix strix and complex community of Bacteroidetes bacteria on its surface.</title>
        <authorList>
            <person name="Treitli S.C."/>
            <person name="Kolisko M."/>
            <person name="Husnik F."/>
            <person name="Keeling P."/>
            <person name="Hampl V."/>
        </authorList>
    </citation>
    <scope>NUCLEOTIDE SEQUENCE</scope>
    <source>
        <strain evidence="1">STM</strain>
    </source>
</reference>
<dbReference type="PROSITE" id="PS51257">
    <property type="entry name" value="PROKAR_LIPOPROTEIN"/>
    <property type="match status" value="1"/>
</dbReference>
<evidence type="ECO:0000313" key="1">
    <source>
        <dbReference type="EMBL" id="KAA6333568.1"/>
    </source>
</evidence>